<dbReference type="Proteomes" id="UP000228781">
    <property type="component" value="Unassembled WGS sequence"/>
</dbReference>
<comment type="caution">
    <text evidence="1">The sequence shown here is derived from an EMBL/GenBank/DDBJ whole genome shotgun (WGS) entry which is preliminary data.</text>
</comment>
<name>A0A2M8EJ05_UNCKA</name>
<proteinExistence type="predicted"/>
<organism evidence="1 2">
    <name type="scientific">candidate division WWE3 bacterium CG_4_9_14_0_2_um_filter_48_10</name>
    <dbReference type="NCBI Taxonomy" id="1975078"/>
    <lineage>
        <taxon>Bacteria</taxon>
        <taxon>Katanobacteria</taxon>
    </lineage>
</organism>
<evidence type="ECO:0000313" key="1">
    <source>
        <dbReference type="EMBL" id="PJC22723.1"/>
    </source>
</evidence>
<dbReference type="EMBL" id="PFSK01000023">
    <property type="protein sequence ID" value="PJC22723.1"/>
    <property type="molecule type" value="Genomic_DNA"/>
</dbReference>
<dbReference type="AlphaFoldDB" id="A0A2M8EJ05"/>
<protein>
    <submittedName>
        <fullName evidence="1">Uncharacterized protein</fullName>
    </submittedName>
</protein>
<reference evidence="2" key="1">
    <citation type="submission" date="2017-09" db="EMBL/GenBank/DDBJ databases">
        <title>Depth-based differentiation of microbial function through sediment-hosted aquifers and enrichment of novel symbionts in the deep terrestrial subsurface.</title>
        <authorList>
            <person name="Probst A.J."/>
            <person name="Ladd B."/>
            <person name="Jarett J.K."/>
            <person name="Geller-Mcgrath D.E."/>
            <person name="Sieber C.M.K."/>
            <person name="Emerson J.B."/>
            <person name="Anantharaman K."/>
            <person name="Thomas B.C."/>
            <person name="Malmstrom R."/>
            <person name="Stieglmeier M."/>
            <person name="Klingl A."/>
            <person name="Woyke T."/>
            <person name="Ryan C.M."/>
            <person name="Banfield J.F."/>
        </authorList>
    </citation>
    <scope>NUCLEOTIDE SEQUENCE [LARGE SCALE GENOMIC DNA]</scope>
</reference>
<evidence type="ECO:0000313" key="2">
    <source>
        <dbReference type="Proteomes" id="UP000228781"/>
    </source>
</evidence>
<sequence length="137" mass="15868">MSSIKKLLEKLKKLNLPKDKFAIFCSGPLGVRGIRPVNDLDIIVTRDLWRELAKEYPTEKLSLPTGQLRINFKGIEIFEKPAFGFDAEKLIKEADVIDGFRFVRLKDTVAWKKKMGREKDLEDIKLIGDYLRRFGQV</sequence>
<gene>
    <name evidence="1" type="ORF">CO059_01865</name>
</gene>
<accession>A0A2M8EJ05</accession>